<dbReference type="InterPro" id="IPR000182">
    <property type="entry name" value="GNAT_dom"/>
</dbReference>
<dbReference type="Gene3D" id="3.40.630.30">
    <property type="match status" value="1"/>
</dbReference>
<evidence type="ECO:0000256" key="1">
    <source>
        <dbReference type="ARBA" id="ARBA00022679"/>
    </source>
</evidence>
<keyword evidence="5" id="KW-1185">Reference proteome</keyword>
<dbReference type="EC" id="2.3.1.267" evidence="4"/>
<proteinExistence type="predicted"/>
<keyword evidence="2 4" id="KW-0012">Acyltransferase</keyword>
<evidence type="ECO:0000313" key="5">
    <source>
        <dbReference type="Proteomes" id="UP000585437"/>
    </source>
</evidence>
<evidence type="ECO:0000259" key="3">
    <source>
        <dbReference type="PROSITE" id="PS51186"/>
    </source>
</evidence>
<dbReference type="GO" id="GO:0008999">
    <property type="term" value="F:protein-N-terminal-alanine acetyltransferase activity"/>
    <property type="evidence" value="ECO:0007669"/>
    <property type="project" value="UniProtKB-EC"/>
</dbReference>
<comment type="caution">
    <text evidence="4">The sequence shown here is derived from an EMBL/GenBank/DDBJ whole genome shotgun (WGS) entry which is preliminary data.</text>
</comment>
<sequence>MPLIRNARQDDEAALVQIGLLSWEKAMGAVGDPTSMRESALAAFRDFVSSSWLTIFVIEAHGTVAGWAACENRDDLITDFWIDPQFEGQGLGKALLADIEADIVRRGFDKARVETHAQNDGAVGFFEKQGYSVHWLSSAYQPKIDRDIQSMGLSKQLVSDDPGTYGPNL</sequence>
<dbReference type="Pfam" id="PF00583">
    <property type="entry name" value="Acetyltransf_1"/>
    <property type="match status" value="1"/>
</dbReference>
<dbReference type="PROSITE" id="PS51186">
    <property type="entry name" value="GNAT"/>
    <property type="match status" value="1"/>
</dbReference>
<name>A0A7X0MTK9_9HYPH</name>
<evidence type="ECO:0000256" key="2">
    <source>
        <dbReference type="ARBA" id="ARBA00023315"/>
    </source>
</evidence>
<accession>A0A7X0MTK9</accession>
<dbReference type="PANTHER" id="PTHR43877">
    <property type="entry name" value="AMINOALKYLPHOSPHONATE N-ACETYLTRANSFERASE-RELATED-RELATED"/>
    <property type="match status" value="1"/>
</dbReference>
<dbReference type="SUPFAM" id="SSF55729">
    <property type="entry name" value="Acyl-CoA N-acyltransferases (Nat)"/>
    <property type="match status" value="1"/>
</dbReference>
<feature type="domain" description="N-acetyltransferase" evidence="3">
    <location>
        <begin position="2"/>
        <end position="158"/>
    </location>
</feature>
<protein>
    <submittedName>
        <fullName evidence="4">Ribosomal-protein-alanine N-acetyltransferase</fullName>
        <ecNumber evidence="4">2.3.1.267</ecNumber>
    </submittedName>
</protein>
<dbReference type="Proteomes" id="UP000585437">
    <property type="component" value="Unassembled WGS sequence"/>
</dbReference>
<dbReference type="InterPro" id="IPR050832">
    <property type="entry name" value="Bact_Acetyltransf"/>
</dbReference>
<dbReference type="InterPro" id="IPR016181">
    <property type="entry name" value="Acyl_CoA_acyltransferase"/>
</dbReference>
<dbReference type="CDD" id="cd04301">
    <property type="entry name" value="NAT_SF"/>
    <property type="match status" value="1"/>
</dbReference>
<reference evidence="4 5" key="1">
    <citation type="submission" date="2020-08" db="EMBL/GenBank/DDBJ databases">
        <title>The Agave Microbiome: Exploring the role of microbial communities in plant adaptations to desert environments.</title>
        <authorList>
            <person name="Partida-Martinez L.P."/>
        </authorList>
    </citation>
    <scope>NUCLEOTIDE SEQUENCE [LARGE SCALE GENOMIC DNA]</scope>
    <source>
        <strain evidence="4 5">AS3.12</strain>
    </source>
</reference>
<gene>
    <name evidence="4" type="ORF">F4695_002732</name>
</gene>
<keyword evidence="1 4" id="KW-0808">Transferase</keyword>
<dbReference type="RefSeq" id="WP_184654938.1">
    <property type="nucleotide sequence ID" value="NZ_JACHBU010000004.1"/>
</dbReference>
<dbReference type="EMBL" id="JACHBU010000004">
    <property type="protein sequence ID" value="MBB6509375.1"/>
    <property type="molecule type" value="Genomic_DNA"/>
</dbReference>
<dbReference type="AlphaFoldDB" id="A0A7X0MTK9"/>
<evidence type="ECO:0000313" key="4">
    <source>
        <dbReference type="EMBL" id="MBB6509375.1"/>
    </source>
</evidence>
<organism evidence="4 5">
    <name type="scientific">Rhizobium soli</name>
    <dbReference type="NCBI Taxonomy" id="424798"/>
    <lineage>
        <taxon>Bacteria</taxon>
        <taxon>Pseudomonadati</taxon>
        <taxon>Pseudomonadota</taxon>
        <taxon>Alphaproteobacteria</taxon>
        <taxon>Hyphomicrobiales</taxon>
        <taxon>Rhizobiaceae</taxon>
        <taxon>Rhizobium/Agrobacterium group</taxon>
        <taxon>Rhizobium</taxon>
    </lineage>
</organism>